<gene>
    <name evidence="1" type="ORF">BECKDK2373C_GA0170839_107015</name>
</gene>
<dbReference type="AlphaFoldDB" id="A0A450SYE8"/>
<name>A0A450SYE8_9GAMM</name>
<protein>
    <submittedName>
        <fullName evidence="1">Uncharacterized protein</fullName>
    </submittedName>
</protein>
<proteinExistence type="predicted"/>
<dbReference type="EMBL" id="CAADEY010000070">
    <property type="protein sequence ID" value="VFJ59187.1"/>
    <property type="molecule type" value="Genomic_DNA"/>
</dbReference>
<sequence length="89" mass="9787">MTVFPFFGVMELFFLDVSPGRLVNRIGSGILSAIPGDNTIPENSAWSAAWPPNNAVMGCSRIERGNGKSRIVFHNKAKMTEKAEFTLRS</sequence>
<accession>A0A450SYE8</accession>
<organism evidence="1">
    <name type="scientific">Candidatus Kentrum sp. DK</name>
    <dbReference type="NCBI Taxonomy" id="2126562"/>
    <lineage>
        <taxon>Bacteria</taxon>
        <taxon>Pseudomonadati</taxon>
        <taxon>Pseudomonadota</taxon>
        <taxon>Gammaproteobacteria</taxon>
        <taxon>Candidatus Kentrum</taxon>
    </lineage>
</organism>
<reference evidence="1" key="1">
    <citation type="submission" date="2019-02" db="EMBL/GenBank/DDBJ databases">
        <authorList>
            <person name="Gruber-Vodicka R. H."/>
            <person name="Seah K. B. B."/>
        </authorList>
    </citation>
    <scope>NUCLEOTIDE SEQUENCE</scope>
    <source>
        <strain evidence="1">BECK_DK161</strain>
    </source>
</reference>
<evidence type="ECO:0000313" key="1">
    <source>
        <dbReference type="EMBL" id="VFJ59187.1"/>
    </source>
</evidence>